<protein>
    <submittedName>
        <fullName evidence="4">Phage major capsid protein</fullName>
    </submittedName>
</protein>
<evidence type="ECO:0000259" key="2">
    <source>
        <dbReference type="Pfam" id="PF05065"/>
    </source>
</evidence>
<accession>A0A7Y0Y3S9</accession>
<dbReference type="Proteomes" id="UP000575397">
    <property type="component" value="Unassembled WGS sequence"/>
</dbReference>
<proteinExistence type="predicted"/>
<dbReference type="Gene3D" id="3.30.2400.10">
    <property type="entry name" value="Major capsid protein gp5"/>
    <property type="match status" value="1"/>
</dbReference>
<sequence>MAEQTQLTKTSEFTGFLKPDEAKPIFDEAMKSSVVQVLARQIPVGANGVEIPVVTGKPEAKWVAEGERKPSTSTSLGIKTMKPHKIACITVASAEVVRANPGGYIDIYKKQVAEAMAVAFDKAALYGGGPFDTHIAQTQKSVVLGTSDKGMYGDLVTGLDLLLKAKKKLNGFVFDTASETMFLNELDANKRPIFVLGEVTDAPAPVSVGRLLGRPARLADTVENTTAKTIGFGGDWSKCAWGVTSGLSYRISTEAAVTVNGELVSAFERNLVAIVAEAEFAWLCADPESFVAFKTKG</sequence>
<dbReference type="EMBL" id="JABCUS010000004">
    <property type="protein sequence ID" value="NMX02817.1"/>
    <property type="molecule type" value="Genomic_DNA"/>
</dbReference>
<dbReference type="Pfam" id="PF05065">
    <property type="entry name" value="Phage_capsid"/>
    <property type="match status" value="1"/>
</dbReference>
<evidence type="ECO:0000313" key="6">
    <source>
        <dbReference type="EMBL" id="NMX02817.1"/>
    </source>
</evidence>
<evidence type="ECO:0000313" key="9">
    <source>
        <dbReference type="Proteomes" id="UP000582487"/>
    </source>
</evidence>
<reference evidence="3 10" key="1">
    <citation type="submission" date="2019-08" db="EMBL/GenBank/DDBJ databases">
        <title>Comparison of rpoB and gyrB Sequences from Mobiluncus Species and Development of a Multiplex PCR Method for Clinical Detection of Mobiluncus curtisii and Mobiluncus mulieris.</title>
        <authorList>
            <person name="Yang L."/>
            <person name="Shen Y."/>
            <person name="Xu G."/>
            <person name="Shu L.-B."/>
            <person name="Hu J."/>
            <person name="Zhang R."/>
            <person name="Wang Y."/>
            <person name="Zhou H.-W."/>
            <person name="Zhang X."/>
        </authorList>
    </citation>
    <scope>NUCLEOTIDE SEQUENCE [LARGE SCALE GENOMIC DNA]</scope>
    <source>
        <strain evidence="3 10">M26</strain>
    </source>
</reference>
<evidence type="ECO:0000256" key="1">
    <source>
        <dbReference type="ARBA" id="ARBA00004328"/>
    </source>
</evidence>
<evidence type="ECO:0000313" key="5">
    <source>
        <dbReference type="EMBL" id="NMW92333.1"/>
    </source>
</evidence>
<evidence type="ECO:0000313" key="4">
    <source>
        <dbReference type="EMBL" id="NMW64595.1"/>
    </source>
</evidence>
<dbReference type="Proteomes" id="UP001209486">
    <property type="component" value="Unassembled WGS sequence"/>
</dbReference>
<gene>
    <name evidence="3" type="ORF">FYZ43_08535</name>
    <name evidence="5" type="ORF">HHJ74_01190</name>
    <name evidence="6" type="ORF">HHJ77_02420</name>
    <name evidence="4" type="ORF">HHJ78_03385</name>
</gene>
<evidence type="ECO:0000313" key="10">
    <source>
        <dbReference type="Proteomes" id="UP001209486"/>
    </source>
</evidence>
<dbReference type="EMBL" id="JABCUR010000002">
    <property type="protein sequence ID" value="NMW64595.1"/>
    <property type="molecule type" value="Genomic_DNA"/>
</dbReference>
<dbReference type="RefSeq" id="WP_004015825.1">
    <property type="nucleotide sequence ID" value="NZ_CAMUNX010000008.1"/>
</dbReference>
<organism evidence="4 8">
    <name type="scientific">Mobiluncus mulieris</name>
    <dbReference type="NCBI Taxonomy" id="2052"/>
    <lineage>
        <taxon>Bacteria</taxon>
        <taxon>Bacillati</taxon>
        <taxon>Actinomycetota</taxon>
        <taxon>Actinomycetes</taxon>
        <taxon>Actinomycetales</taxon>
        <taxon>Actinomycetaceae</taxon>
        <taxon>Mobiluncus</taxon>
    </lineage>
</organism>
<dbReference type="AlphaFoldDB" id="A0A7Y0Y3S9"/>
<reference evidence="7 8" key="2">
    <citation type="submission" date="2020-04" db="EMBL/GenBank/DDBJ databases">
        <title>Antimicrobial susceptibility and clonality of vaginal-derived multi-drug resistant Mobiluncus isolates in China.</title>
        <authorList>
            <person name="Zhang X."/>
        </authorList>
    </citation>
    <scope>NUCLEOTIDE SEQUENCE [LARGE SCALE GENOMIC DNA]</scope>
    <source>
        <strain evidence="6 7">12</strain>
        <strain evidence="4 8">13</strain>
        <strain evidence="5 9">7</strain>
    </source>
</reference>
<comment type="subcellular location">
    <subcellularLocation>
        <location evidence="1">Virion</location>
    </subcellularLocation>
</comment>
<comment type="caution">
    <text evidence="4">The sequence shown here is derived from an EMBL/GenBank/DDBJ whole genome shotgun (WGS) entry which is preliminary data.</text>
</comment>
<dbReference type="SUPFAM" id="SSF56563">
    <property type="entry name" value="Major capsid protein gp5"/>
    <property type="match status" value="1"/>
</dbReference>
<dbReference type="EMBL" id="VSZY01000015">
    <property type="protein sequence ID" value="MCU9969432.1"/>
    <property type="molecule type" value="Genomic_DNA"/>
</dbReference>
<feature type="domain" description="Phage capsid-like C-terminal" evidence="2">
    <location>
        <begin position="19"/>
        <end position="294"/>
    </location>
</feature>
<dbReference type="NCBIfam" id="TIGR01554">
    <property type="entry name" value="major_cap_HK97"/>
    <property type="match status" value="1"/>
</dbReference>
<evidence type="ECO:0000313" key="7">
    <source>
        <dbReference type="Proteomes" id="UP000575397"/>
    </source>
</evidence>
<dbReference type="InterPro" id="IPR024455">
    <property type="entry name" value="Phage_capsid"/>
</dbReference>
<dbReference type="InterPro" id="IPR054612">
    <property type="entry name" value="Phage_capsid-like_C"/>
</dbReference>
<dbReference type="Proteomes" id="UP000578252">
    <property type="component" value="Unassembled WGS sequence"/>
</dbReference>
<dbReference type="Proteomes" id="UP000582487">
    <property type="component" value="Unassembled WGS sequence"/>
</dbReference>
<evidence type="ECO:0000313" key="8">
    <source>
        <dbReference type="Proteomes" id="UP000578252"/>
    </source>
</evidence>
<dbReference type="EMBL" id="JABCUV010000001">
    <property type="protein sequence ID" value="NMW92333.1"/>
    <property type="molecule type" value="Genomic_DNA"/>
</dbReference>
<evidence type="ECO:0000313" key="3">
    <source>
        <dbReference type="EMBL" id="MCU9969432.1"/>
    </source>
</evidence>
<name>A0A7Y0Y3S9_9ACTO</name>